<dbReference type="SUPFAM" id="SSF56601">
    <property type="entry name" value="beta-lactamase/transpeptidase-like"/>
    <property type="match status" value="1"/>
</dbReference>
<evidence type="ECO:0000313" key="2">
    <source>
        <dbReference type="EMBL" id="KEO75414.1"/>
    </source>
</evidence>
<keyword evidence="3" id="KW-1185">Reference proteome</keyword>
<evidence type="ECO:0000259" key="1">
    <source>
        <dbReference type="Pfam" id="PF00144"/>
    </source>
</evidence>
<dbReference type="AlphaFoldDB" id="A0A074L2K3"/>
<reference evidence="2 3" key="1">
    <citation type="submission" date="2014-04" db="EMBL/GenBank/DDBJ databases">
        <title>Characterization and application of a salt tolerant electro-active bacterium.</title>
        <authorList>
            <person name="Yang L."/>
            <person name="Wei S."/>
            <person name="Tay Q.X.M."/>
        </authorList>
    </citation>
    <scope>NUCLEOTIDE SEQUENCE [LARGE SCALE GENOMIC DNA]</scope>
    <source>
        <strain evidence="2 3">LY1</strain>
    </source>
</reference>
<evidence type="ECO:0000313" key="3">
    <source>
        <dbReference type="Proteomes" id="UP000027821"/>
    </source>
</evidence>
<feature type="domain" description="Beta-lactamase-related" evidence="1">
    <location>
        <begin position="57"/>
        <end position="362"/>
    </location>
</feature>
<dbReference type="eggNOG" id="COG1680">
    <property type="taxonomic scope" value="Bacteria"/>
</dbReference>
<comment type="caution">
    <text evidence="2">The sequence shown here is derived from an EMBL/GenBank/DDBJ whole genome shotgun (WGS) entry which is preliminary data.</text>
</comment>
<dbReference type="Gene3D" id="3.40.710.10">
    <property type="entry name" value="DD-peptidase/beta-lactamase superfamily"/>
    <property type="match status" value="1"/>
</dbReference>
<name>A0A074L2K3_9BACT</name>
<dbReference type="OrthoDB" id="9793489at2"/>
<dbReference type="STRING" id="1048983.EL17_00690"/>
<dbReference type="InterPro" id="IPR050491">
    <property type="entry name" value="AmpC-like"/>
</dbReference>
<dbReference type="InterPro" id="IPR001466">
    <property type="entry name" value="Beta-lactam-related"/>
</dbReference>
<gene>
    <name evidence="2" type="ORF">EL17_00690</name>
</gene>
<dbReference type="InterPro" id="IPR012338">
    <property type="entry name" value="Beta-lactam/transpept-like"/>
</dbReference>
<dbReference type="Pfam" id="PF00144">
    <property type="entry name" value="Beta-lactamase"/>
    <property type="match status" value="1"/>
</dbReference>
<dbReference type="PANTHER" id="PTHR46825">
    <property type="entry name" value="D-ALANYL-D-ALANINE-CARBOXYPEPTIDASE/ENDOPEPTIDASE AMPH"/>
    <property type="match status" value="1"/>
</dbReference>
<sequence>MKLIIINNYVRMFGLKTLFFLLLVFTFQETCAQKLSKKGKKAIDRIESYLLKEFPSDEPGAVVLIAQKGEIIYKKAFGISNLETNENLALEDVLPIASMTKQFTAVSILKLVEEDKLSLTDSIQKYIPEFPSKKHKITIENLLTQTSGIREYFDVDESEYHLLTKHHHPLEIIEYFKNDPLEFEPNTQYQYSNSNYFLLGFIIERVSGKSYGEYLEKVIFSPLNMLQSSYWYSINNPNAKQPIGYQYVSGNFKPTIAVDGSIWYSSGGITSTVDDLYNWNLALFNDMLLNSNELLKKGILLKNGESTGYSFGFFIKDLQGSVTFQHGGNLYGYSSSGLYLPKEDIYVAILSNRGFKPTEDIANYLGSEILGKPIKPSKGLFIDSDKLEKYTGTYQLSSDKNRIMKVLIVADRLVLSFPEQKGAEVDVLPLGNHKFESKKVNAVLEFLIDDGGNIKSLIAEQEGKTEWIKIPE</sequence>
<dbReference type="Proteomes" id="UP000027821">
    <property type="component" value="Unassembled WGS sequence"/>
</dbReference>
<accession>A0A074L2K3</accession>
<organism evidence="2 3">
    <name type="scientific">Anditalea andensis</name>
    <dbReference type="NCBI Taxonomy" id="1048983"/>
    <lineage>
        <taxon>Bacteria</taxon>
        <taxon>Pseudomonadati</taxon>
        <taxon>Bacteroidota</taxon>
        <taxon>Cytophagia</taxon>
        <taxon>Cytophagales</taxon>
        <taxon>Cytophagaceae</taxon>
        <taxon>Anditalea</taxon>
    </lineage>
</organism>
<protein>
    <recommendedName>
        <fullName evidence="1">Beta-lactamase-related domain-containing protein</fullName>
    </recommendedName>
</protein>
<proteinExistence type="predicted"/>
<dbReference type="EMBL" id="JMIH01000011">
    <property type="protein sequence ID" value="KEO75414.1"/>
    <property type="molecule type" value="Genomic_DNA"/>
</dbReference>
<dbReference type="PANTHER" id="PTHR46825:SF9">
    <property type="entry name" value="BETA-LACTAMASE-RELATED DOMAIN-CONTAINING PROTEIN"/>
    <property type="match status" value="1"/>
</dbReference>